<accession>A0A0T6AV69</accession>
<evidence type="ECO:0000256" key="4">
    <source>
        <dbReference type="ARBA" id="ARBA00022776"/>
    </source>
</evidence>
<keyword evidence="5" id="KW-0131">Cell cycle</keyword>
<protein>
    <submittedName>
        <fullName evidence="7">Uncharacterized protein</fullName>
    </submittedName>
</protein>
<feature type="region of interest" description="Disordered" evidence="6">
    <location>
        <begin position="50"/>
        <end position="113"/>
    </location>
</feature>
<comment type="pathway">
    <text evidence="1">Protein modification; protein ubiquitination.</text>
</comment>
<dbReference type="OrthoDB" id="6362917at2759"/>
<comment type="similarity">
    <text evidence="2">Belongs to the APC15 family.</text>
</comment>
<evidence type="ECO:0000256" key="5">
    <source>
        <dbReference type="ARBA" id="ARBA00023306"/>
    </source>
</evidence>
<keyword evidence="4" id="KW-0498">Mitosis</keyword>
<dbReference type="InterPro" id="IPR026182">
    <property type="entry name" value="ANAPC15"/>
</dbReference>
<comment type="caution">
    <text evidence="7">The sequence shown here is derived from an EMBL/GenBank/DDBJ whole genome shotgun (WGS) entry which is preliminary data.</text>
</comment>
<dbReference type="GO" id="GO:0005680">
    <property type="term" value="C:anaphase-promoting complex"/>
    <property type="evidence" value="ECO:0007669"/>
    <property type="project" value="InterPro"/>
</dbReference>
<gene>
    <name evidence="7" type="ORF">AMK59_7166</name>
</gene>
<dbReference type="AlphaFoldDB" id="A0A0T6AV69"/>
<feature type="compositionally biased region" description="Acidic residues" evidence="6">
    <location>
        <begin position="68"/>
        <end position="102"/>
    </location>
</feature>
<evidence type="ECO:0000256" key="6">
    <source>
        <dbReference type="SAM" id="MobiDB-lite"/>
    </source>
</evidence>
<dbReference type="EMBL" id="LJIG01022810">
    <property type="protein sequence ID" value="KRT78599.1"/>
    <property type="molecule type" value="Genomic_DNA"/>
</dbReference>
<dbReference type="GO" id="GO:0090266">
    <property type="term" value="P:regulation of mitotic cell cycle spindle assembly checkpoint"/>
    <property type="evidence" value="ECO:0007669"/>
    <property type="project" value="InterPro"/>
</dbReference>
<keyword evidence="3" id="KW-0132">Cell division</keyword>
<sequence>HRSHFNPTMSMFPKLTPKLLDPSWFTVDQPFDDENEVAVLEQEHQKWLSSIAQRNSDLTPIGKIVTENLEEEEEEDDEDDNEDDEESESHDEEDEDEIEMDVSQERNSPMDGL</sequence>
<evidence type="ECO:0000313" key="8">
    <source>
        <dbReference type="Proteomes" id="UP000051574"/>
    </source>
</evidence>
<dbReference type="PANTHER" id="PTHR22526:SF2">
    <property type="entry name" value="ANAPHASE PROMOTING COMPLEX C SUBUNIT 15, PSEUDOGENE-RELATED"/>
    <property type="match status" value="1"/>
</dbReference>
<proteinExistence type="inferred from homology"/>
<dbReference type="PANTHER" id="PTHR22526">
    <property type="entry name" value="ANAPHASE PROMOTING COMPLEX C SUBUNIT 15, PSEUDOGENE-RELATED"/>
    <property type="match status" value="1"/>
</dbReference>
<dbReference type="GO" id="GO:0051301">
    <property type="term" value="P:cell division"/>
    <property type="evidence" value="ECO:0007669"/>
    <property type="project" value="UniProtKB-KW"/>
</dbReference>
<name>A0A0T6AV69_9SCAR</name>
<feature type="non-terminal residue" evidence="7">
    <location>
        <position position="1"/>
    </location>
</feature>
<evidence type="ECO:0000256" key="3">
    <source>
        <dbReference type="ARBA" id="ARBA00022618"/>
    </source>
</evidence>
<evidence type="ECO:0000256" key="2">
    <source>
        <dbReference type="ARBA" id="ARBA00009618"/>
    </source>
</evidence>
<evidence type="ECO:0000313" key="7">
    <source>
        <dbReference type="EMBL" id="KRT78599.1"/>
    </source>
</evidence>
<keyword evidence="8" id="KW-1185">Reference proteome</keyword>
<evidence type="ECO:0000256" key="1">
    <source>
        <dbReference type="ARBA" id="ARBA00004906"/>
    </source>
</evidence>
<dbReference type="Pfam" id="PF15243">
    <property type="entry name" value="ANAPC15"/>
    <property type="match status" value="1"/>
</dbReference>
<dbReference type="Proteomes" id="UP000051574">
    <property type="component" value="Unassembled WGS sequence"/>
</dbReference>
<reference evidence="7 8" key="1">
    <citation type="submission" date="2015-09" db="EMBL/GenBank/DDBJ databases">
        <title>Draft genome of the scarab beetle Oryctes borbonicus.</title>
        <authorList>
            <person name="Meyer J.M."/>
            <person name="Markov G.V."/>
            <person name="Baskaran P."/>
            <person name="Herrmann M."/>
            <person name="Sommer R.J."/>
            <person name="Roedelsperger C."/>
        </authorList>
    </citation>
    <scope>NUCLEOTIDE SEQUENCE [LARGE SCALE GENOMIC DNA]</scope>
    <source>
        <strain evidence="7">OB123</strain>
        <tissue evidence="7">Whole animal</tissue>
    </source>
</reference>
<organism evidence="7 8">
    <name type="scientific">Oryctes borbonicus</name>
    <dbReference type="NCBI Taxonomy" id="1629725"/>
    <lineage>
        <taxon>Eukaryota</taxon>
        <taxon>Metazoa</taxon>
        <taxon>Ecdysozoa</taxon>
        <taxon>Arthropoda</taxon>
        <taxon>Hexapoda</taxon>
        <taxon>Insecta</taxon>
        <taxon>Pterygota</taxon>
        <taxon>Neoptera</taxon>
        <taxon>Endopterygota</taxon>
        <taxon>Coleoptera</taxon>
        <taxon>Polyphaga</taxon>
        <taxon>Scarabaeiformia</taxon>
        <taxon>Scarabaeidae</taxon>
        <taxon>Dynastinae</taxon>
        <taxon>Oryctes</taxon>
    </lineage>
</organism>